<dbReference type="GO" id="GO:0005829">
    <property type="term" value="C:cytosol"/>
    <property type="evidence" value="ECO:0007669"/>
    <property type="project" value="TreeGrafter"/>
</dbReference>
<dbReference type="GO" id="GO:0005524">
    <property type="term" value="F:ATP binding"/>
    <property type="evidence" value="ECO:0007669"/>
    <property type="project" value="UniProtKB-KW"/>
</dbReference>
<reference evidence="7" key="2">
    <citation type="submission" date="2021-04" db="EMBL/GenBank/DDBJ databases">
        <authorList>
            <person name="Gilroy R."/>
        </authorList>
    </citation>
    <scope>NUCLEOTIDE SEQUENCE</scope>
    <source>
        <strain evidence="7">Gambia15-2214</strain>
    </source>
</reference>
<dbReference type="Proteomes" id="UP000823914">
    <property type="component" value="Unassembled WGS sequence"/>
</dbReference>
<dbReference type="SUPFAM" id="SSF55060">
    <property type="entry name" value="GHMP Kinase, C-terminal domain"/>
    <property type="match status" value="1"/>
</dbReference>
<dbReference type="InterPro" id="IPR006204">
    <property type="entry name" value="GHMP_kinase_N_dom"/>
</dbReference>
<dbReference type="GO" id="GO:0004335">
    <property type="term" value="F:galactokinase activity"/>
    <property type="evidence" value="ECO:0007669"/>
    <property type="project" value="TreeGrafter"/>
</dbReference>
<dbReference type="AlphaFoldDB" id="A0A9E2L2N4"/>
<evidence type="ECO:0000256" key="4">
    <source>
        <dbReference type="ARBA" id="ARBA00022840"/>
    </source>
</evidence>
<evidence type="ECO:0000256" key="2">
    <source>
        <dbReference type="ARBA" id="ARBA00022741"/>
    </source>
</evidence>
<dbReference type="Gene3D" id="3.30.70.890">
    <property type="entry name" value="GHMP kinase, C-terminal domain"/>
    <property type="match status" value="1"/>
</dbReference>
<dbReference type="Gene3D" id="3.30.230.10">
    <property type="match status" value="1"/>
</dbReference>
<dbReference type="Pfam" id="PF10509">
    <property type="entry name" value="GalKase_gal_bdg"/>
    <property type="match status" value="1"/>
</dbReference>
<keyword evidence="2" id="KW-0547">Nucleotide-binding</keyword>
<dbReference type="InterPro" id="IPR014721">
    <property type="entry name" value="Ribsml_uS5_D2-typ_fold_subgr"/>
</dbReference>
<dbReference type="GO" id="GO:0006012">
    <property type="term" value="P:galactose metabolic process"/>
    <property type="evidence" value="ECO:0007669"/>
    <property type="project" value="TreeGrafter"/>
</dbReference>
<feature type="domain" description="Galactokinase N-terminal" evidence="6">
    <location>
        <begin position="6"/>
        <end position="54"/>
    </location>
</feature>
<evidence type="ECO:0000256" key="1">
    <source>
        <dbReference type="ARBA" id="ARBA00006566"/>
    </source>
</evidence>
<dbReference type="InterPro" id="IPR020568">
    <property type="entry name" value="Ribosomal_Su5_D2-typ_SF"/>
</dbReference>
<accession>A0A9E2L2N4</accession>
<proteinExistence type="inferred from homology"/>
<sequence length="391" mass="44231">MKEVIEAHVQEYGKTPDVLVSAPGRFHLIGEHTWFCKDKTLSMAVDFPIYIAISAREDLSARFYFVQMGERKRSNLSSLKFRKEDRWANALKAIFYGFTSGGFSLCGVDVTVWSEILPSAGFGITTAMKVGIAVGLKKLCSVPCSDVQLLQVIERGNKLFLGVGNYIADIYAAMYAQPGSCILTDHATGEYDILPFNFEDVSILLTDARVPRITVWDESTIAEPANVLLLGELKERKSHVYGGWQYEESDTEVNEVLSVVNEDMRRHMKCIMLEHKYVLEAVSALQKNDFARFCKTISRSHDGLRDLYLISCPEIDWLVKRVQDFDMTTVRNPNGCSRITGKGFGRCTYTILKTRDVPLYKEKLTEYERIFGFHPSCYEVKPAGGVHLCEF</sequence>
<gene>
    <name evidence="7" type="ORF">IAA16_08920</name>
</gene>
<dbReference type="PANTHER" id="PTHR10457">
    <property type="entry name" value="MEVALONATE KINASE/GALACTOKINASE"/>
    <property type="match status" value="1"/>
</dbReference>
<protein>
    <submittedName>
        <fullName evidence="7">Galactokinase</fullName>
    </submittedName>
</protein>
<name>A0A9E2L2N4_9SPIR</name>
<evidence type="ECO:0000259" key="6">
    <source>
        <dbReference type="Pfam" id="PF10509"/>
    </source>
</evidence>
<organism evidence="7 8">
    <name type="scientific">Candidatus Treponema excrementipullorum</name>
    <dbReference type="NCBI Taxonomy" id="2838768"/>
    <lineage>
        <taxon>Bacteria</taxon>
        <taxon>Pseudomonadati</taxon>
        <taxon>Spirochaetota</taxon>
        <taxon>Spirochaetia</taxon>
        <taxon>Spirochaetales</taxon>
        <taxon>Treponemataceae</taxon>
        <taxon>Treponema</taxon>
    </lineage>
</organism>
<dbReference type="InterPro" id="IPR006206">
    <property type="entry name" value="Mevalonate/galactokinase"/>
</dbReference>
<dbReference type="SUPFAM" id="SSF54211">
    <property type="entry name" value="Ribosomal protein S5 domain 2-like"/>
    <property type="match status" value="1"/>
</dbReference>
<dbReference type="Pfam" id="PF00288">
    <property type="entry name" value="GHMP_kinases_N"/>
    <property type="match status" value="1"/>
</dbReference>
<keyword evidence="4" id="KW-0067">ATP-binding</keyword>
<dbReference type="PRINTS" id="PR00959">
    <property type="entry name" value="MEVGALKINASE"/>
</dbReference>
<feature type="domain" description="GHMP kinase N-terminal" evidence="5">
    <location>
        <begin position="101"/>
        <end position="176"/>
    </location>
</feature>
<dbReference type="InterPro" id="IPR019539">
    <property type="entry name" value="GalKase_N"/>
</dbReference>
<evidence type="ECO:0000259" key="5">
    <source>
        <dbReference type="Pfam" id="PF00288"/>
    </source>
</evidence>
<evidence type="ECO:0000256" key="3">
    <source>
        <dbReference type="ARBA" id="ARBA00022777"/>
    </source>
</evidence>
<dbReference type="InterPro" id="IPR036554">
    <property type="entry name" value="GHMP_kinase_C_sf"/>
</dbReference>
<evidence type="ECO:0000313" key="8">
    <source>
        <dbReference type="Proteomes" id="UP000823914"/>
    </source>
</evidence>
<keyword evidence="3" id="KW-0418">Kinase</keyword>
<evidence type="ECO:0000313" key="7">
    <source>
        <dbReference type="EMBL" id="MBU3850674.1"/>
    </source>
</evidence>
<comment type="caution">
    <text evidence="7">The sequence shown here is derived from an EMBL/GenBank/DDBJ whole genome shotgun (WGS) entry which is preliminary data.</text>
</comment>
<comment type="similarity">
    <text evidence="1">Belongs to the GHMP kinase family. GalK subfamily.</text>
</comment>
<dbReference type="PANTHER" id="PTHR10457:SF7">
    <property type="entry name" value="GALACTOKINASE-RELATED"/>
    <property type="match status" value="1"/>
</dbReference>
<keyword evidence="3" id="KW-0808">Transferase</keyword>
<dbReference type="EMBL" id="JAHLFV010000207">
    <property type="protein sequence ID" value="MBU3850674.1"/>
    <property type="molecule type" value="Genomic_DNA"/>
</dbReference>
<reference evidence="7" key="1">
    <citation type="journal article" date="2021" name="PeerJ">
        <title>Extensive microbial diversity within the chicken gut microbiome revealed by metagenomics and culture.</title>
        <authorList>
            <person name="Gilroy R."/>
            <person name="Ravi A."/>
            <person name="Getino M."/>
            <person name="Pursley I."/>
            <person name="Horton D.L."/>
            <person name="Alikhan N.F."/>
            <person name="Baker D."/>
            <person name="Gharbi K."/>
            <person name="Hall N."/>
            <person name="Watson M."/>
            <person name="Adriaenssens E.M."/>
            <person name="Foster-Nyarko E."/>
            <person name="Jarju S."/>
            <person name="Secka A."/>
            <person name="Antonio M."/>
            <person name="Oren A."/>
            <person name="Chaudhuri R.R."/>
            <person name="La Ragione R."/>
            <person name="Hildebrand F."/>
            <person name="Pallen M.J."/>
        </authorList>
    </citation>
    <scope>NUCLEOTIDE SEQUENCE</scope>
    <source>
        <strain evidence="7">Gambia15-2214</strain>
    </source>
</reference>
<dbReference type="PIRSF" id="PIRSF000530">
    <property type="entry name" value="Galactokinase"/>
    <property type="match status" value="1"/>
</dbReference>